<dbReference type="Gene3D" id="3.40.50.300">
    <property type="entry name" value="P-loop containing nucleotide triphosphate hydrolases"/>
    <property type="match status" value="1"/>
</dbReference>
<dbReference type="GO" id="GO:0005886">
    <property type="term" value="C:plasma membrane"/>
    <property type="evidence" value="ECO:0007669"/>
    <property type="project" value="UniProtKB-SubCell"/>
</dbReference>
<evidence type="ECO:0000256" key="9">
    <source>
        <dbReference type="ARBA" id="ARBA00022989"/>
    </source>
</evidence>
<dbReference type="Gene3D" id="2.60.120.10">
    <property type="entry name" value="Jelly Rolls"/>
    <property type="match status" value="1"/>
</dbReference>
<keyword evidence="10 11" id="KW-0472">Membrane</keyword>
<evidence type="ECO:0000256" key="6">
    <source>
        <dbReference type="ARBA" id="ARBA00022692"/>
    </source>
</evidence>
<evidence type="ECO:0000256" key="8">
    <source>
        <dbReference type="ARBA" id="ARBA00022840"/>
    </source>
</evidence>
<keyword evidence="9 11" id="KW-1133">Transmembrane helix</keyword>
<keyword evidence="5" id="KW-0762">Sugar transport</keyword>
<dbReference type="AlphaFoldDB" id="A0A327L8C8"/>
<evidence type="ECO:0000256" key="7">
    <source>
        <dbReference type="ARBA" id="ARBA00022741"/>
    </source>
</evidence>
<dbReference type="InterPro" id="IPR017871">
    <property type="entry name" value="ABC_transporter-like_CS"/>
</dbReference>
<feature type="transmembrane region" description="Helical" evidence="11">
    <location>
        <begin position="253"/>
        <end position="275"/>
    </location>
</feature>
<evidence type="ECO:0000259" key="12">
    <source>
        <dbReference type="PROSITE" id="PS50042"/>
    </source>
</evidence>
<dbReference type="Pfam" id="PF00664">
    <property type="entry name" value="ABC_membrane"/>
    <property type="match status" value="1"/>
</dbReference>
<keyword evidence="7" id="KW-0547">Nucleotide-binding</keyword>
<feature type="transmembrane region" description="Helical" evidence="11">
    <location>
        <begin position="323"/>
        <end position="346"/>
    </location>
</feature>
<dbReference type="GO" id="GO:0016887">
    <property type="term" value="F:ATP hydrolysis activity"/>
    <property type="evidence" value="ECO:0007669"/>
    <property type="project" value="InterPro"/>
</dbReference>
<evidence type="ECO:0000259" key="14">
    <source>
        <dbReference type="PROSITE" id="PS50929"/>
    </source>
</evidence>
<feature type="transmembrane region" description="Helical" evidence="11">
    <location>
        <begin position="469"/>
        <end position="494"/>
    </location>
</feature>
<dbReference type="GO" id="GO:0005524">
    <property type="term" value="F:ATP binding"/>
    <property type="evidence" value="ECO:0007669"/>
    <property type="project" value="UniProtKB-KW"/>
</dbReference>
<dbReference type="PROSITE" id="PS00211">
    <property type="entry name" value="ABC_TRANSPORTER_1"/>
    <property type="match status" value="1"/>
</dbReference>
<dbReference type="SMART" id="SM00382">
    <property type="entry name" value="AAA"/>
    <property type="match status" value="1"/>
</dbReference>
<dbReference type="PANTHER" id="PTHR43394">
    <property type="entry name" value="ATP-DEPENDENT PERMEASE MDL1, MITOCHONDRIAL"/>
    <property type="match status" value="1"/>
</dbReference>
<feature type="transmembrane region" description="Helical" evidence="11">
    <location>
        <begin position="211"/>
        <end position="233"/>
    </location>
</feature>
<dbReference type="Pfam" id="PF00027">
    <property type="entry name" value="cNMP_binding"/>
    <property type="match status" value="1"/>
</dbReference>
<keyword evidence="8" id="KW-0067">ATP-binding</keyword>
<evidence type="ECO:0000256" key="5">
    <source>
        <dbReference type="ARBA" id="ARBA00022597"/>
    </source>
</evidence>
<dbReference type="InterPro" id="IPR003439">
    <property type="entry name" value="ABC_transporter-like_ATP-bd"/>
</dbReference>
<dbReference type="Proteomes" id="UP000249130">
    <property type="component" value="Unassembled WGS sequence"/>
</dbReference>
<feature type="domain" description="Cyclic nucleotide-binding" evidence="12">
    <location>
        <begin position="787"/>
        <end position="907"/>
    </location>
</feature>
<evidence type="ECO:0000256" key="2">
    <source>
        <dbReference type="ARBA" id="ARBA00005417"/>
    </source>
</evidence>
<feature type="domain" description="ABC transmembrane type-1" evidence="14">
    <location>
        <begin position="213"/>
        <end position="495"/>
    </location>
</feature>
<evidence type="ECO:0000259" key="13">
    <source>
        <dbReference type="PROSITE" id="PS50893"/>
    </source>
</evidence>
<dbReference type="SUPFAM" id="SSF90123">
    <property type="entry name" value="ABC transporter transmembrane region"/>
    <property type="match status" value="1"/>
</dbReference>
<feature type="domain" description="ABC transporter" evidence="13">
    <location>
        <begin position="529"/>
        <end position="763"/>
    </location>
</feature>
<comment type="similarity">
    <text evidence="2">Belongs to the ABC transporter superfamily.</text>
</comment>
<dbReference type="PROSITE" id="PS50929">
    <property type="entry name" value="ABC_TM1F"/>
    <property type="match status" value="1"/>
</dbReference>
<reference evidence="15 16" key="1">
    <citation type="submission" date="2017-07" db="EMBL/GenBank/DDBJ databases">
        <title>Draft Genome Sequences of Select Purple Nonsulfur Bacteria.</title>
        <authorList>
            <person name="Lasarre B."/>
            <person name="Mckinlay J.B."/>
        </authorList>
    </citation>
    <scope>NUCLEOTIDE SEQUENCE [LARGE SCALE GENOMIC DNA]</scope>
    <source>
        <strain evidence="15 16">DSM 5909</strain>
    </source>
</reference>
<dbReference type="InterPro" id="IPR014710">
    <property type="entry name" value="RmlC-like_jellyroll"/>
</dbReference>
<dbReference type="Gene3D" id="1.20.1560.10">
    <property type="entry name" value="ABC transporter type 1, transmembrane domain"/>
    <property type="match status" value="1"/>
</dbReference>
<gene>
    <name evidence="15" type="ORF">CH341_02615</name>
</gene>
<protein>
    <submittedName>
        <fullName evidence="15">Cyclic nucleotide-binding protein</fullName>
    </submittedName>
</protein>
<dbReference type="InterPro" id="IPR027417">
    <property type="entry name" value="P-loop_NTPase"/>
</dbReference>
<organism evidence="15 16">
    <name type="scientific">Rhodoplanes roseus</name>
    <dbReference type="NCBI Taxonomy" id="29409"/>
    <lineage>
        <taxon>Bacteria</taxon>
        <taxon>Pseudomonadati</taxon>
        <taxon>Pseudomonadota</taxon>
        <taxon>Alphaproteobacteria</taxon>
        <taxon>Hyphomicrobiales</taxon>
        <taxon>Nitrobacteraceae</taxon>
        <taxon>Rhodoplanes</taxon>
    </lineage>
</organism>
<dbReference type="EMBL" id="NPEX01000009">
    <property type="protein sequence ID" value="RAI45732.1"/>
    <property type="molecule type" value="Genomic_DNA"/>
</dbReference>
<name>A0A327L8C8_9BRAD</name>
<evidence type="ECO:0000313" key="15">
    <source>
        <dbReference type="EMBL" id="RAI45732.1"/>
    </source>
</evidence>
<accession>A0A327L8C8</accession>
<dbReference type="PROSITE" id="PS50893">
    <property type="entry name" value="ABC_TRANSPORTER_2"/>
    <property type="match status" value="1"/>
</dbReference>
<dbReference type="InterPro" id="IPR000595">
    <property type="entry name" value="cNMP-bd_dom"/>
</dbReference>
<dbReference type="Pfam" id="PF00005">
    <property type="entry name" value="ABC_tran"/>
    <property type="match status" value="1"/>
</dbReference>
<dbReference type="SMART" id="SM00100">
    <property type="entry name" value="cNMP"/>
    <property type="match status" value="1"/>
</dbReference>
<evidence type="ECO:0000256" key="1">
    <source>
        <dbReference type="ARBA" id="ARBA00004651"/>
    </source>
</evidence>
<evidence type="ECO:0000313" key="16">
    <source>
        <dbReference type="Proteomes" id="UP000249130"/>
    </source>
</evidence>
<sequence length="927" mass="101184">MSILQLDWLRKHDTADELQHRLRRLYGLVCDRLALTNDASFIEAAMAADPDEARRDPVRRLVRHVFTYKLALPSGAWGLLGLGLLHSVLLEVTREDGRKPPPVRIRREDARDLAGLASRLQLPEVSPEDVRRAAAFVEYLLATQGPSGLLGFGHAMGVDGSVDMASRAVVGISAGALEVAWQETIKSGHSDKSPAYLIMWVTRAATRYKTLLALFLIANAVQILYAVKVPVWLQSLFDEGIKVSNVHVIETYLMYLTVGFLFSSAFGVLLDYTVARLGPRIVNDMRSRMFDKINNIDARELASSDTDEIIADFSNDLTVVEKAVIWAVPGLFSKGLILIGSVVVAFTLDRQLAVATLVSLFLAFWLPREFSRRAVRRNYERGAEDAKLAHIVKETLLMQRVVRIFGLRDMQSSLFSAQLGQLFTSSYHQYFSSGIVGRITSFGVSAAQLLVIGLGAVQSVEGVVSSGTIVAFITLLLTIGGAAGFIGAQLPLLIQGIGGLERVESLLRKPDAIPDPEKPERLDGPVRTVSFDRVSFSYDGGSKALDQMSLSFDCPKHVMIVGPSGSGKSTVLRLIENQFSPSSGHVRLNNVDLRMLGEEQIRSLISLVPQDTLLFQASVRENIRRGKLDATDDEVVAAAKAADLHDIVMALSDGYDTDVGEGGSKLSGGQRQRVVIARALLRNPQILLLDEPTSALDPTSRAAVQETLRKIGVGRTVLEVTHDLTQCEHAELVCVVKGGHLVETGTHAALLAAGGVYADLWQRSVIAGSEAAVPRAVLLERMRTRPLLKSVPETFLETLLDAMTVGSIPAGTVLAEEGRPAERLVFITQGEAQESIHMPDGTVLPVAVLEAGDAVGDYAALENAEEPTRVVTRTPCRVLTLDRKSLRTLLDQSPEVERLIVPALTTRYDAMMEHFAWRKLQDLAQQQ</sequence>
<keyword evidence="16" id="KW-1185">Reference proteome</keyword>
<keyword evidence="3" id="KW-0813">Transport</keyword>
<dbReference type="InterPro" id="IPR003593">
    <property type="entry name" value="AAA+_ATPase"/>
</dbReference>
<dbReference type="InterPro" id="IPR011527">
    <property type="entry name" value="ABC1_TM_dom"/>
</dbReference>
<dbReference type="SUPFAM" id="SSF51206">
    <property type="entry name" value="cAMP-binding domain-like"/>
    <property type="match status" value="1"/>
</dbReference>
<dbReference type="InterPro" id="IPR039421">
    <property type="entry name" value="Type_1_exporter"/>
</dbReference>
<evidence type="ECO:0000256" key="4">
    <source>
        <dbReference type="ARBA" id="ARBA00022475"/>
    </source>
</evidence>
<dbReference type="SUPFAM" id="SSF52540">
    <property type="entry name" value="P-loop containing nucleoside triphosphate hydrolases"/>
    <property type="match status" value="1"/>
</dbReference>
<dbReference type="FunFam" id="3.40.50.300:FF:000221">
    <property type="entry name" value="Multidrug ABC transporter ATP-binding protein"/>
    <property type="match status" value="1"/>
</dbReference>
<keyword evidence="6 11" id="KW-0812">Transmembrane</keyword>
<keyword evidence="4" id="KW-1003">Cell membrane</keyword>
<evidence type="ECO:0000256" key="10">
    <source>
        <dbReference type="ARBA" id="ARBA00023136"/>
    </source>
</evidence>
<comment type="subcellular location">
    <subcellularLocation>
        <location evidence="1">Cell membrane</location>
        <topology evidence="1">Multi-pass membrane protein</topology>
    </subcellularLocation>
</comment>
<dbReference type="RefSeq" id="WP_111417480.1">
    <property type="nucleotide sequence ID" value="NZ_NPEX01000009.1"/>
</dbReference>
<dbReference type="GO" id="GO:0015421">
    <property type="term" value="F:ABC-type oligopeptide transporter activity"/>
    <property type="evidence" value="ECO:0007669"/>
    <property type="project" value="TreeGrafter"/>
</dbReference>
<dbReference type="PROSITE" id="PS50042">
    <property type="entry name" value="CNMP_BINDING_3"/>
    <property type="match status" value="1"/>
</dbReference>
<feature type="transmembrane region" description="Helical" evidence="11">
    <location>
        <begin position="435"/>
        <end position="457"/>
    </location>
</feature>
<dbReference type="CDD" id="cd00038">
    <property type="entry name" value="CAP_ED"/>
    <property type="match status" value="1"/>
</dbReference>
<evidence type="ECO:0000256" key="11">
    <source>
        <dbReference type="SAM" id="Phobius"/>
    </source>
</evidence>
<dbReference type="InterPro" id="IPR036640">
    <property type="entry name" value="ABC1_TM_sf"/>
</dbReference>
<comment type="caution">
    <text evidence="15">The sequence shown here is derived from an EMBL/GenBank/DDBJ whole genome shotgun (WGS) entry which is preliminary data.</text>
</comment>
<dbReference type="InterPro" id="IPR018490">
    <property type="entry name" value="cNMP-bd_dom_sf"/>
</dbReference>
<proteinExistence type="inferred from homology"/>
<dbReference type="OrthoDB" id="9804259at2"/>
<evidence type="ECO:0000256" key="3">
    <source>
        <dbReference type="ARBA" id="ARBA00022448"/>
    </source>
</evidence>
<dbReference type="PANTHER" id="PTHR43394:SF1">
    <property type="entry name" value="ATP-BINDING CASSETTE SUB-FAMILY B MEMBER 10, MITOCHONDRIAL"/>
    <property type="match status" value="1"/>
</dbReference>